<evidence type="ECO:0000259" key="3">
    <source>
        <dbReference type="PROSITE" id="PS51186"/>
    </source>
</evidence>
<name>B4D3D0_9BACT</name>
<dbReference type="Pfam" id="PF00583">
    <property type="entry name" value="Acetyltransf_1"/>
    <property type="match status" value="1"/>
</dbReference>
<dbReference type="PANTHER" id="PTHR10545">
    <property type="entry name" value="DIAMINE N-ACETYLTRANSFERASE"/>
    <property type="match status" value="1"/>
</dbReference>
<dbReference type="Gene3D" id="3.40.630.30">
    <property type="match status" value="1"/>
</dbReference>
<dbReference type="EMBL" id="ABVL01000009">
    <property type="protein sequence ID" value="EDY19241.1"/>
    <property type="molecule type" value="Genomic_DNA"/>
</dbReference>
<dbReference type="STRING" id="497964.CfE428DRAFT_3418"/>
<comment type="caution">
    <text evidence="4">The sequence shown here is derived from an EMBL/GenBank/DDBJ whole genome shotgun (WGS) entry which is preliminary data.</text>
</comment>
<dbReference type="InterPro" id="IPR051016">
    <property type="entry name" value="Diverse_Substrate_AcTransf"/>
</dbReference>
<dbReference type="AlphaFoldDB" id="B4D3D0"/>
<proteinExistence type="predicted"/>
<dbReference type="RefSeq" id="WP_006980743.1">
    <property type="nucleotide sequence ID" value="NZ_ABVL01000009.1"/>
</dbReference>
<sequence>MSSDAITILEADLSREDHGATILQLLDAYSRDPMGDGAPLSENTRRTLIPGLRAHPTTMIFLAYRGSEPIGLAICFRGFSTFAARPLLNIHDFYVAAAGRGTGIGRQLLAAVEKRAREIGCCKLTLEVLENNRRALTVYHAAGFKQATYQPEAGGSLFFTKPL</sequence>
<keyword evidence="5" id="KW-1185">Reference proteome</keyword>
<organism evidence="4 5">
    <name type="scientific">Chthoniobacter flavus Ellin428</name>
    <dbReference type="NCBI Taxonomy" id="497964"/>
    <lineage>
        <taxon>Bacteria</taxon>
        <taxon>Pseudomonadati</taxon>
        <taxon>Verrucomicrobiota</taxon>
        <taxon>Spartobacteria</taxon>
        <taxon>Chthoniobacterales</taxon>
        <taxon>Chthoniobacteraceae</taxon>
        <taxon>Chthoniobacter</taxon>
    </lineage>
</organism>
<dbReference type="CDD" id="cd04301">
    <property type="entry name" value="NAT_SF"/>
    <property type="match status" value="1"/>
</dbReference>
<evidence type="ECO:0000256" key="1">
    <source>
        <dbReference type="ARBA" id="ARBA00022679"/>
    </source>
</evidence>
<dbReference type="InParanoid" id="B4D3D0"/>
<reference evidence="4 5" key="1">
    <citation type="journal article" date="2011" name="J. Bacteriol.">
        <title>Genome sequence of Chthoniobacter flavus Ellin428, an aerobic heterotrophic soil bacterium.</title>
        <authorList>
            <person name="Kant R."/>
            <person name="van Passel M.W."/>
            <person name="Palva A."/>
            <person name="Lucas S."/>
            <person name="Lapidus A."/>
            <person name="Glavina Del Rio T."/>
            <person name="Dalin E."/>
            <person name="Tice H."/>
            <person name="Bruce D."/>
            <person name="Goodwin L."/>
            <person name="Pitluck S."/>
            <person name="Larimer F.W."/>
            <person name="Land M.L."/>
            <person name="Hauser L."/>
            <person name="Sangwan P."/>
            <person name="de Vos W.M."/>
            <person name="Janssen P.H."/>
            <person name="Smidt H."/>
        </authorList>
    </citation>
    <scope>NUCLEOTIDE SEQUENCE [LARGE SCALE GENOMIC DNA]</scope>
    <source>
        <strain evidence="4 5">Ellin428</strain>
    </source>
</reference>
<dbReference type="PROSITE" id="PS51186">
    <property type="entry name" value="GNAT"/>
    <property type="match status" value="1"/>
</dbReference>
<feature type="domain" description="N-acetyltransferase" evidence="3">
    <location>
        <begin position="6"/>
        <end position="163"/>
    </location>
</feature>
<evidence type="ECO:0000313" key="5">
    <source>
        <dbReference type="Proteomes" id="UP000005824"/>
    </source>
</evidence>
<evidence type="ECO:0000256" key="2">
    <source>
        <dbReference type="ARBA" id="ARBA00023315"/>
    </source>
</evidence>
<dbReference type="InterPro" id="IPR016181">
    <property type="entry name" value="Acyl_CoA_acyltransferase"/>
</dbReference>
<dbReference type="SUPFAM" id="SSF55729">
    <property type="entry name" value="Acyl-CoA N-acyltransferases (Nat)"/>
    <property type="match status" value="1"/>
</dbReference>
<dbReference type="PANTHER" id="PTHR10545:SF29">
    <property type="entry name" value="GH14572P-RELATED"/>
    <property type="match status" value="1"/>
</dbReference>
<dbReference type="Proteomes" id="UP000005824">
    <property type="component" value="Unassembled WGS sequence"/>
</dbReference>
<gene>
    <name evidence="4" type="ORF">CfE428DRAFT_3418</name>
</gene>
<dbReference type="eggNOG" id="COG0456">
    <property type="taxonomic scope" value="Bacteria"/>
</dbReference>
<dbReference type="InterPro" id="IPR000182">
    <property type="entry name" value="GNAT_dom"/>
</dbReference>
<keyword evidence="2" id="KW-0012">Acyltransferase</keyword>
<protein>
    <submittedName>
        <fullName evidence="4">GCN5-related N-acetyltransferase</fullName>
    </submittedName>
</protein>
<accession>B4D3D0</accession>
<evidence type="ECO:0000313" key="4">
    <source>
        <dbReference type="EMBL" id="EDY19241.1"/>
    </source>
</evidence>
<dbReference type="GO" id="GO:0008080">
    <property type="term" value="F:N-acetyltransferase activity"/>
    <property type="evidence" value="ECO:0007669"/>
    <property type="project" value="UniProtKB-ARBA"/>
</dbReference>
<keyword evidence="1 4" id="KW-0808">Transferase</keyword>